<name>A0A6A3I188_9STRA</name>
<dbReference type="InterPro" id="IPR029052">
    <property type="entry name" value="Metallo-depent_PP-like"/>
</dbReference>
<comment type="caution">
    <text evidence="3">The sequence shown here is derived from an EMBL/GenBank/DDBJ whole genome shotgun (WGS) entry which is preliminary data.</text>
</comment>
<evidence type="ECO:0000259" key="2">
    <source>
        <dbReference type="Pfam" id="PF00149"/>
    </source>
</evidence>
<evidence type="ECO:0000313" key="4">
    <source>
        <dbReference type="Proteomes" id="UP000460718"/>
    </source>
</evidence>
<dbReference type="EMBL" id="QXFW01002742">
    <property type="protein sequence ID" value="KAE8975801.1"/>
    <property type="molecule type" value="Genomic_DNA"/>
</dbReference>
<gene>
    <name evidence="3" type="ORF">PF011_g24324</name>
</gene>
<dbReference type="CDD" id="cd00839">
    <property type="entry name" value="MPP_PAPs"/>
    <property type="match status" value="1"/>
</dbReference>
<dbReference type="Pfam" id="PF00149">
    <property type="entry name" value="Metallophos"/>
    <property type="match status" value="1"/>
</dbReference>
<dbReference type="InterPro" id="IPR041792">
    <property type="entry name" value="MPP_PAP"/>
</dbReference>
<dbReference type="Gene3D" id="3.60.21.10">
    <property type="match status" value="1"/>
</dbReference>
<accession>A0A6A3I188</accession>
<evidence type="ECO:0000256" key="1">
    <source>
        <dbReference type="ARBA" id="ARBA00023180"/>
    </source>
</evidence>
<sequence length="438" mass="48257">MNALRNYTAYNSRFKMPSKETGGTFNVWYSFEHGPIHFTSLSSETDYIGEPSNEYADPPRNGNFGDQLAWVEADLKKADAKRANVPWIIVGLHRPLYDLYGCPNGVPEGHNANIQAAFEDLLIKYKVDVVLTGHQHYYERQTPIRNSTAVLEGVSSDFKTYDNPQAPVYILSGAGGSVDVNNATWNAVSNYVDYGISALDSYKHPGTSARGSSAATTCAARTDAETALIEPSVARAITYQRNRSSAETLCYVELPATHNIVIARAQGYGNRHQLFKAKLNASSTTSFIRTSNQFLSLPDQLSLGVRLMKLDVHYFASSLRSAHCSELGIAFVDDAAAALLSALGSVLYTSGKDCKTRSHKSRSGRKLALVPTLSTDDRCVEREGRANIVTELAELSRSSLPAMESFSRGNSSLSETWRAYFAFFVPHKTHVGRSRCYW</sequence>
<dbReference type="PANTHER" id="PTHR45867:SF3">
    <property type="entry name" value="ACID PHOSPHATASE TYPE 7"/>
    <property type="match status" value="1"/>
</dbReference>
<feature type="domain" description="Calcineurin-like phosphoesterase" evidence="2">
    <location>
        <begin position="8"/>
        <end position="138"/>
    </location>
</feature>
<dbReference type="GO" id="GO:0016787">
    <property type="term" value="F:hydrolase activity"/>
    <property type="evidence" value="ECO:0007669"/>
    <property type="project" value="InterPro"/>
</dbReference>
<keyword evidence="1" id="KW-0325">Glycoprotein</keyword>
<proteinExistence type="predicted"/>
<dbReference type="AlphaFoldDB" id="A0A6A3I188"/>
<reference evidence="3 4" key="1">
    <citation type="submission" date="2018-09" db="EMBL/GenBank/DDBJ databases">
        <title>Genomic investigation of the strawberry pathogen Phytophthora fragariae indicates pathogenicity is determined by transcriptional variation in three key races.</title>
        <authorList>
            <person name="Adams T.M."/>
            <person name="Armitage A.D."/>
            <person name="Sobczyk M.K."/>
            <person name="Bates H.J."/>
            <person name="Dunwell J.M."/>
            <person name="Nellist C.F."/>
            <person name="Harrison R.J."/>
        </authorList>
    </citation>
    <scope>NUCLEOTIDE SEQUENCE [LARGE SCALE GENOMIC DNA]</scope>
    <source>
        <strain evidence="3 4">SCRP245</strain>
    </source>
</reference>
<protein>
    <recommendedName>
        <fullName evidence="2">Calcineurin-like phosphoesterase domain-containing protein</fullName>
    </recommendedName>
</protein>
<dbReference type="PANTHER" id="PTHR45867">
    <property type="entry name" value="PURPLE ACID PHOSPHATASE"/>
    <property type="match status" value="1"/>
</dbReference>
<dbReference type="Proteomes" id="UP000460718">
    <property type="component" value="Unassembled WGS sequence"/>
</dbReference>
<dbReference type="InterPro" id="IPR004843">
    <property type="entry name" value="Calcineurin-like_PHP"/>
</dbReference>
<dbReference type="SUPFAM" id="SSF56300">
    <property type="entry name" value="Metallo-dependent phosphatases"/>
    <property type="match status" value="1"/>
</dbReference>
<organism evidence="3 4">
    <name type="scientific">Phytophthora fragariae</name>
    <dbReference type="NCBI Taxonomy" id="53985"/>
    <lineage>
        <taxon>Eukaryota</taxon>
        <taxon>Sar</taxon>
        <taxon>Stramenopiles</taxon>
        <taxon>Oomycota</taxon>
        <taxon>Peronosporomycetes</taxon>
        <taxon>Peronosporales</taxon>
        <taxon>Peronosporaceae</taxon>
        <taxon>Phytophthora</taxon>
    </lineage>
</organism>
<evidence type="ECO:0000313" key="3">
    <source>
        <dbReference type="EMBL" id="KAE8975801.1"/>
    </source>
</evidence>